<gene>
    <name evidence="1" type="ORF">TSUD_228490</name>
</gene>
<sequence length="88" mass="10280">MILDPVNVVEMVDSRYYAFTRIPYLKDTITQNNVFVTVLSFLLQLTGHDRHGIQYIANIPLQRQRYNSPVISNCTKSEYLKLEVPNFD</sequence>
<dbReference type="AlphaFoldDB" id="A0A2Z6LLP6"/>
<protein>
    <submittedName>
        <fullName evidence="1">Uncharacterized protein</fullName>
    </submittedName>
</protein>
<proteinExistence type="predicted"/>
<evidence type="ECO:0000313" key="2">
    <source>
        <dbReference type="Proteomes" id="UP000242715"/>
    </source>
</evidence>
<organism evidence="1 2">
    <name type="scientific">Trifolium subterraneum</name>
    <name type="common">Subterranean clover</name>
    <dbReference type="NCBI Taxonomy" id="3900"/>
    <lineage>
        <taxon>Eukaryota</taxon>
        <taxon>Viridiplantae</taxon>
        <taxon>Streptophyta</taxon>
        <taxon>Embryophyta</taxon>
        <taxon>Tracheophyta</taxon>
        <taxon>Spermatophyta</taxon>
        <taxon>Magnoliopsida</taxon>
        <taxon>eudicotyledons</taxon>
        <taxon>Gunneridae</taxon>
        <taxon>Pentapetalae</taxon>
        <taxon>rosids</taxon>
        <taxon>fabids</taxon>
        <taxon>Fabales</taxon>
        <taxon>Fabaceae</taxon>
        <taxon>Papilionoideae</taxon>
        <taxon>50 kb inversion clade</taxon>
        <taxon>NPAAA clade</taxon>
        <taxon>Hologalegina</taxon>
        <taxon>IRL clade</taxon>
        <taxon>Trifolieae</taxon>
        <taxon>Trifolium</taxon>
    </lineage>
</organism>
<dbReference type="Proteomes" id="UP000242715">
    <property type="component" value="Unassembled WGS sequence"/>
</dbReference>
<evidence type="ECO:0000313" key="1">
    <source>
        <dbReference type="EMBL" id="GAU18859.1"/>
    </source>
</evidence>
<dbReference type="EMBL" id="DF973190">
    <property type="protein sequence ID" value="GAU18859.1"/>
    <property type="molecule type" value="Genomic_DNA"/>
</dbReference>
<name>A0A2Z6LLP6_TRISU</name>
<keyword evidence="2" id="KW-1185">Reference proteome</keyword>
<accession>A0A2Z6LLP6</accession>
<reference evidence="2" key="1">
    <citation type="journal article" date="2017" name="Front. Plant Sci.">
        <title>Climate Clever Clovers: New Paradigm to Reduce the Environmental Footprint of Ruminants by Breeding Low Methanogenic Forages Utilizing Haplotype Variation.</title>
        <authorList>
            <person name="Kaur P."/>
            <person name="Appels R."/>
            <person name="Bayer P.E."/>
            <person name="Keeble-Gagnere G."/>
            <person name="Wang J."/>
            <person name="Hirakawa H."/>
            <person name="Shirasawa K."/>
            <person name="Vercoe P."/>
            <person name="Stefanova K."/>
            <person name="Durmic Z."/>
            <person name="Nichols P."/>
            <person name="Revell C."/>
            <person name="Isobe S.N."/>
            <person name="Edwards D."/>
            <person name="Erskine W."/>
        </authorList>
    </citation>
    <scope>NUCLEOTIDE SEQUENCE [LARGE SCALE GENOMIC DNA]</scope>
    <source>
        <strain evidence="2">cv. Daliak</strain>
    </source>
</reference>